<feature type="region of interest" description="Disordered" evidence="1">
    <location>
        <begin position="297"/>
        <end position="328"/>
    </location>
</feature>
<dbReference type="Gene3D" id="3.90.1640.10">
    <property type="entry name" value="inorganic pyrophosphatase (n-terminal core)"/>
    <property type="match status" value="1"/>
</dbReference>
<dbReference type="Proteomes" id="UP000183758">
    <property type="component" value="Unassembled WGS sequence"/>
</dbReference>
<organism evidence="3 4">
    <name type="scientific">Candidatus Roizmanbacteria bacterium CG2_30_33_16</name>
    <dbReference type="NCBI Taxonomy" id="1805340"/>
    <lineage>
        <taxon>Bacteria</taxon>
        <taxon>Candidatus Roizmaniibacteriota</taxon>
    </lineage>
</organism>
<evidence type="ECO:0000259" key="2">
    <source>
        <dbReference type="Pfam" id="PF01368"/>
    </source>
</evidence>
<dbReference type="InterPro" id="IPR001667">
    <property type="entry name" value="DDH_dom"/>
</dbReference>
<dbReference type="SUPFAM" id="SSF64182">
    <property type="entry name" value="DHH phosphoesterases"/>
    <property type="match status" value="1"/>
</dbReference>
<reference evidence="3 4" key="1">
    <citation type="journal article" date="2016" name="Environ. Microbiol.">
        <title>Genomic resolution of a cold subsurface aquifer community provides metabolic insights for novel microbes adapted to high CO concentrations.</title>
        <authorList>
            <person name="Probst A.J."/>
            <person name="Castelle C.J."/>
            <person name="Singh A."/>
            <person name="Brown C.T."/>
            <person name="Anantharaman K."/>
            <person name="Sharon I."/>
            <person name="Hug L.A."/>
            <person name="Burstein D."/>
            <person name="Emerson J.B."/>
            <person name="Thomas B.C."/>
            <person name="Banfield J.F."/>
        </authorList>
    </citation>
    <scope>NUCLEOTIDE SEQUENCE [LARGE SCALE GENOMIC DNA]</scope>
    <source>
        <strain evidence="3">CG2_30_33_16</strain>
    </source>
</reference>
<comment type="caution">
    <text evidence="3">The sequence shown here is derived from an EMBL/GenBank/DDBJ whole genome shotgun (WGS) entry which is preliminary data.</text>
</comment>
<evidence type="ECO:0000256" key="1">
    <source>
        <dbReference type="SAM" id="MobiDB-lite"/>
    </source>
</evidence>
<feature type="compositionally biased region" description="Polar residues" evidence="1">
    <location>
        <begin position="304"/>
        <end position="314"/>
    </location>
</feature>
<gene>
    <name evidence="3" type="ORF">AUK04_02560</name>
</gene>
<dbReference type="PANTHER" id="PTHR47618">
    <property type="entry name" value="BIFUNCTIONAL OLIGORIBONUCLEASE AND PAP PHOSPHATASE NRNA"/>
    <property type="match status" value="1"/>
</dbReference>
<proteinExistence type="predicted"/>
<dbReference type="AlphaFoldDB" id="A0A1J5HR25"/>
<name>A0A1J5HR25_9BACT</name>
<protein>
    <recommendedName>
        <fullName evidence="2">DDH domain-containing protein</fullName>
    </recommendedName>
</protein>
<dbReference type="PANTHER" id="PTHR47618:SF1">
    <property type="entry name" value="BIFUNCTIONAL OLIGORIBONUCLEASE AND PAP PHOSPHATASE NRNA"/>
    <property type="match status" value="1"/>
</dbReference>
<dbReference type="InterPro" id="IPR051319">
    <property type="entry name" value="Oligoribo/pAp-PDE_c-di-AMP_PDE"/>
</dbReference>
<dbReference type="EMBL" id="MNZM01000062">
    <property type="protein sequence ID" value="OIP84234.1"/>
    <property type="molecule type" value="Genomic_DNA"/>
</dbReference>
<accession>A0A1J5HR25</accession>
<evidence type="ECO:0000313" key="3">
    <source>
        <dbReference type="EMBL" id="OIP84234.1"/>
    </source>
</evidence>
<sequence>MYPNTNNTLPRISEVLSKVNSGIIAIPNNPSVDAVAAATALYLGLNKIGKNCGIACSSPVKSDLIGADKIQNTLTSSGDNLVISFPYADGAIDKVDYNIQNNAFNMIISPRPGQPKLNPNQVKYSYSGGLIDFIFTIDAPNLNSLGQIYNDNQAQFQGKNIINIDRHITNGFFGSVNYVNKTVSSTSELILNVLQQLEVELDKDIATNLYFGITTATNNFSSYSVTADTFAAAAQLLKNGAVKKAIKPITQPSLNNSGFTPPPPFNRPQINNNANFVAPTMSERDVVKPIENVEVAPSAPEGAQTGSAQPNTPQDWLKPKIFRGGGLI</sequence>
<dbReference type="Pfam" id="PF01368">
    <property type="entry name" value="DHH"/>
    <property type="match status" value="1"/>
</dbReference>
<evidence type="ECO:0000313" key="4">
    <source>
        <dbReference type="Proteomes" id="UP000183758"/>
    </source>
</evidence>
<dbReference type="InterPro" id="IPR038763">
    <property type="entry name" value="DHH_sf"/>
</dbReference>
<feature type="domain" description="DDH" evidence="2">
    <location>
        <begin position="28"/>
        <end position="213"/>
    </location>
</feature>